<dbReference type="GO" id="GO:0009279">
    <property type="term" value="C:cell outer membrane"/>
    <property type="evidence" value="ECO:0007669"/>
    <property type="project" value="UniProtKB-SubCell"/>
</dbReference>
<dbReference type="GO" id="GO:1990281">
    <property type="term" value="C:efflux pump complex"/>
    <property type="evidence" value="ECO:0007669"/>
    <property type="project" value="TreeGrafter"/>
</dbReference>
<reference evidence="8 9" key="1">
    <citation type="submission" date="2020-08" db="EMBL/GenBank/DDBJ databases">
        <title>Bridging the membrane lipid divide: bacteria of the FCB group superphylum have the potential to synthesize archaeal ether lipids.</title>
        <authorList>
            <person name="Villanueva L."/>
            <person name="Von Meijenfeldt F.A.B."/>
            <person name="Westbye A.B."/>
            <person name="Yadav S."/>
            <person name="Hopmans E.C."/>
            <person name="Dutilh B.E."/>
            <person name="Sinninghe Damste J.S."/>
        </authorList>
    </citation>
    <scope>NUCLEOTIDE SEQUENCE [LARGE SCALE GENOMIC DNA]</scope>
    <source>
        <strain evidence="8">NIOZ-UU30</strain>
    </source>
</reference>
<keyword evidence="4" id="KW-1134">Transmembrane beta strand</keyword>
<evidence type="ECO:0000313" key="9">
    <source>
        <dbReference type="Proteomes" id="UP000603434"/>
    </source>
</evidence>
<dbReference type="PANTHER" id="PTHR30026:SF21">
    <property type="entry name" value="SLR1270 PROTEIN"/>
    <property type="match status" value="1"/>
</dbReference>
<evidence type="ECO:0000256" key="2">
    <source>
        <dbReference type="ARBA" id="ARBA00007613"/>
    </source>
</evidence>
<gene>
    <name evidence="8" type="ORF">H8E23_13160</name>
</gene>
<evidence type="ECO:0000256" key="4">
    <source>
        <dbReference type="ARBA" id="ARBA00022452"/>
    </source>
</evidence>
<evidence type="ECO:0000256" key="6">
    <source>
        <dbReference type="ARBA" id="ARBA00023136"/>
    </source>
</evidence>
<evidence type="ECO:0000313" key="8">
    <source>
        <dbReference type="EMBL" id="MBC8362334.1"/>
    </source>
</evidence>
<dbReference type="AlphaFoldDB" id="A0A8J6TMV0"/>
<protein>
    <submittedName>
        <fullName evidence="8">TolC family protein</fullName>
    </submittedName>
</protein>
<dbReference type="EMBL" id="JACNJH010000182">
    <property type="protein sequence ID" value="MBC8362334.1"/>
    <property type="molecule type" value="Genomic_DNA"/>
</dbReference>
<keyword evidence="6" id="KW-0472">Membrane</keyword>
<keyword evidence="3" id="KW-0813">Transport</keyword>
<dbReference type="Gene3D" id="1.20.1600.10">
    <property type="entry name" value="Outer membrane efflux proteins (OEP)"/>
    <property type="match status" value="1"/>
</dbReference>
<dbReference type="InterPro" id="IPR028351">
    <property type="entry name" value="CyaE"/>
</dbReference>
<comment type="caution">
    <text evidence="8">The sequence shown here is derived from an EMBL/GenBank/DDBJ whole genome shotgun (WGS) entry which is preliminary data.</text>
</comment>
<dbReference type="PIRSF" id="PIRSF001892">
    <property type="entry name" value="CyaE"/>
    <property type="match status" value="1"/>
</dbReference>
<dbReference type="Pfam" id="PF02321">
    <property type="entry name" value="OEP"/>
    <property type="match status" value="2"/>
</dbReference>
<proteinExistence type="inferred from homology"/>
<evidence type="ECO:0000256" key="5">
    <source>
        <dbReference type="ARBA" id="ARBA00022692"/>
    </source>
</evidence>
<accession>A0A8J6TMV0</accession>
<dbReference type="GO" id="GO:0015288">
    <property type="term" value="F:porin activity"/>
    <property type="evidence" value="ECO:0007669"/>
    <property type="project" value="TreeGrafter"/>
</dbReference>
<evidence type="ECO:0000256" key="3">
    <source>
        <dbReference type="ARBA" id="ARBA00022448"/>
    </source>
</evidence>
<evidence type="ECO:0000256" key="7">
    <source>
        <dbReference type="ARBA" id="ARBA00023237"/>
    </source>
</evidence>
<comment type="similarity">
    <text evidence="2">Belongs to the outer membrane factor (OMF) (TC 1.B.17) family.</text>
</comment>
<comment type="subcellular location">
    <subcellularLocation>
        <location evidence="1">Cell outer membrane</location>
    </subcellularLocation>
</comment>
<dbReference type="InterPro" id="IPR003423">
    <property type="entry name" value="OMP_efflux"/>
</dbReference>
<evidence type="ECO:0000256" key="1">
    <source>
        <dbReference type="ARBA" id="ARBA00004442"/>
    </source>
</evidence>
<name>A0A8J6TMV0_9BACT</name>
<organism evidence="8 9">
    <name type="scientific">Candidatus Desulfatibia profunda</name>
    <dbReference type="NCBI Taxonomy" id="2841695"/>
    <lineage>
        <taxon>Bacteria</taxon>
        <taxon>Pseudomonadati</taxon>
        <taxon>Thermodesulfobacteriota</taxon>
        <taxon>Desulfobacteria</taxon>
        <taxon>Desulfobacterales</taxon>
        <taxon>Desulfobacterales incertae sedis</taxon>
        <taxon>Candidatus Desulfatibia</taxon>
    </lineage>
</organism>
<keyword evidence="7" id="KW-0998">Cell outer membrane</keyword>
<dbReference type="GO" id="GO:0015562">
    <property type="term" value="F:efflux transmembrane transporter activity"/>
    <property type="evidence" value="ECO:0007669"/>
    <property type="project" value="InterPro"/>
</dbReference>
<dbReference type="SUPFAM" id="SSF56954">
    <property type="entry name" value="Outer membrane efflux proteins (OEP)"/>
    <property type="match status" value="1"/>
</dbReference>
<dbReference type="Proteomes" id="UP000603434">
    <property type="component" value="Unassembled WGS sequence"/>
</dbReference>
<dbReference type="PANTHER" id="PTHR30026">
    <property type="entry name" value="OUTER MEMBRANE PROTEIN TOLC"/>
    <property type="match status" value="1"/>
</dbReference>
<dbReference type="InterPro" id="IPR051906">
    <property type="entry name" value="TolC-like"/>
</dbReference>
<keyword evidence="5" id="KW-0812">Transmembrane</keyword>
<sequence length="512" mass="56719">MAIDIPGFFSYDDLAESESIPMPLRPTRLTGPLPAAKHCLKGRTPTLEGGGLHCAECLMKRLASGIFCWVLLVMSVPALVDAAQEQQSPAGLSLSEAVQTAVRENATMSAARSRVKASEERITQARSGLFPQVYFSESYNRTTNPMWAFGTNLNQEIIKTSDFDPVKLNDPDAIDNFASTLSVSWSLFDGGQTWFGWRQAKLGSTAAVHMMDRTRQQVIVRAVRAYVGLLLAQEQLSVMRQALDTAREHLKMVRSRFESGFVVKSDLLRTQVHIAQLEQQHLVSESQVAIARAELNAAMGVPVDSLYELTSPLEAGDAIAEPVDHWIDTALSRRADYKQLQYQQDIAREEISKARAAHLPSVNLVGNYEMNTEDFSDRGENYTLGALVSINLFSGQRLSAKTREARAVLLEVNAVQREMEQGIRVETKAAFLQTESAWKRIQVARSAVDQAEEALRIVCNRYNSGLLTIIELLDAELALQQTRTSHFKAIGDYKVAVVGLYLAAGTLDENFH</sequence>